<evidence type="ECO:0000313" key="3">
    <source>
        <dbReference type="Proteomes" id="UP000663864"/>
    </source>
</evidence>
<gene>
    <name evidence="2" type="ORF">JBS370_LOCUS18585</name>
    <name evidence="1" type="ORF">ZHD862_LOCUS12601</name>
</gene>
<accession>A0A814GY98</accession>
<dbReference type="EMBL" id="CAJNOT010000500">
    <property type="protein sequence ID" value="CAF1002439.1"/>
    <property type="molecule type" value="Genomic_DNA"/>
</dbReference>
<dbReference type="AlphaFoldDB" id="A0A814GY98"/>
<proteinExistence type="predicted"/>
<dbReference type="Gene3D" id="3.90.176.10">
    <property type="entry name" value="Toxin ADP-ribosyltransferase, Chain A, domain 1"/>
    <property type="match status" value="1"/>
</dbReference>
<protein>
    <recommendedName>
        <fullName evidence="4">NAD(+)--protein-arginine ADP-ribosyltransferase</fullName>
    </recommendedName>
</protein>
<evidence type="ECO:0000313" key="2">
    <source>
        <dbReference type="EMBL" id="CAF3857367.1"/>
    </source>
</evidence>
<dbReference type="Proteomes" id="UP000663836">
    <property type="component" value="Unassembled WGS sequence"/>
</dbReference>
<organism evidence="1 3">
    <name type="scientific">Rotaria sordida</name>
    <dbReference type="NCBI Taxonomy" id="392033"/>
    <lineage>
        <taxon>Eukaryota</taxon>
        <taxon>Metazoa</taxon>
        <taxon>Spiralia</taxon>
        <taxon>Gnathifera</taxon>
        <taxon>Rotifera</taxon>
        <taxon>Eurotatoria</taxon>
        <taxon>Bdelloidea</taxon>
        <taxon>Philodinida</taxon>
        <taxon>Philodinidae</taxon>
        <taxon>Rotaria</taxon>
    </lineage>
</organism>
<comment type="caution">
    <text evidence="1">The sequence shown here is derived from an EMBL/GenBank/DDBJ whole genome shotgun (WGS) entry which is preliminary data.</text>
</comment>
<sequence length="244" mass="28130">MRDLILYHIPTSVHSQSTMLGAFAARSSQIDYGERKIIGELLLNYQSSSVINSYVQGTFFHRTLNYILRQQKLHEIYLFRHAITDLINCLRQPLPAEEDSVSLVLYRGQQMTIFEKEKMKNNVGEIFSAASFLSTTMNLHLAQIFAGDGSDDNPYLVPVILEIYLDTGQPMRPYARINNSAEEEVLLSPDMKFILMSCRKLHDNNRIWLLKLKAITEKQQEQYALSYGETFLLLSEAREWPTQS</sequence>
<evidence type="ECO:0000313" key="1">
    <source>
        <dbReference type="EMBL" id="CAF1002439.1"/>
    </source>
</evidence>
<dbReference type="Proteomes" id="UP000663864">
    <property type="component" value="Unassembled WGS sequence"/>
</dbReference>
<evidence type="ECO:0008006" key="4">
    <source>
        <dbReference type="Google" id="ProtNLM"/>
    </source>
</evidence>
<dbReference type="SUPFAM" id="SSF56399">
    <property type="entry name" value="ADP-ribosylation"/>
    <property type="match status" value="1"/>
</dbReference>
<name>A0A814GY98_9BILA</name>
<dbReference type="PROSITE" id="PS51996">
    <property type="entry name" value="TR_MART"/>
    <property type="match status" value="1"/>
</dbReference>
<dbReference type="EMBL" id="CAJOBD010002120">
    <property type="protein sequence ID" value="CAF3857367.1"/>
    <property type="molecule type" value="Genomic_DNA"/>
</dbReference>
<reference evidence="1" key="1">
    <citation type="submission" date="2021-02" db="EMBL/GenBank/DDBJ databases">
        <authorList>
            <person name="Nowell W R."/>
        </authorList>
    </citation>
    <scope>NUCLEOTIDE SEQUENCE</scope>
</reference>